<proteinExistence type="predicted"/>
<protein>
    <submittedName>
        <fullName evidence="1">Uncharacterized protein</fullName>
    </submittedName>
</protein>
<accession>A0A645BDS6</accession>
<name>A0A645BDS6_9ZZZZ</name>
<dbReference type="EMBL" id="VSSQ01019437">
    <property type="protein sequence ID" value="MPM63482.1"/>
    <property type="molecule type" value="Genomic_DNA"/>
</dbReference>
<organism evidence="1">
    <name type="scientific">bioreactor metagenome</name>
    <dbReference type="NCBI Taxonomy" id="1076179"/>
    <lineage>
        <taxon>unclassified sequences</taxon>
        <taxon>metagenomes</taxon>
        <taxon>ecological metagenomes</taxon>
    </lineage>
</organism>
<comment type="caution">
    <text evidence="1">The sequence shown here is derived from an EMBL/GenBank/DDBJ whole genome shotgun (WGS) entry which is preliminary data.</text>
</comment>
<gene>
    <name evidence="1" type="ORF">SDC9_110362</name>
</gene>
<sequence>MLLLMHTIGQRKKQVLILLFRPELPYKTEEQAVWETLFVGMAIIWSLITGDTRHLAYGMRSYFKNLWLEIAMLLIRLRLSR</sequence>
<evidence type="ECO:0000313" key="1">
    <source>
        <dbReference type="EMBL" id="MPM63482.1"/>
    </source>
</evidence>
<dbReference type="AlphaFoldDB" id="A0A645BDS6"/>
<reference evidence="1" key="1">
    <citation type="submission" date="2019-08" db="EMBL/GenBank/DDBJ databases">
        <authorList>
            <person name="Kucharzyk K."/>
            <person name="Murdoch R.W."/>
            <person name="Higgins S."/>
            <person name="Loffler F."/>
        </authorList>
    </citation>
    <scope>NUCLEOTIDE SEQUENCE</scope>
</reference>